<keyword evidence="3" id="KW-1185">Reference proteome</keyword>
<feature type="domain" description="YoaR-like putative peptidoglycan binding" evidence="1">
    <location>
        <begin position="87"/>
        <end position="198"/>
    </location>
</feature>
<dbReference type="EMBL" id="LGTC01000001">
    <property type="protein sequence ID" value="KNY27095.1"/>
    <property type="molecule type" value="Genomic_DNA"/>
</dbReference>
<dbReference type="Pfam" id="PF12229">
    <property type="entry name" value="PG_binding_4"/>
    <property type="match status" value="1"/>
</dbReference>
<accession>A0A0L6JMY2</accession>
<reference evidence="3" key="1">
    <citation type="submission" date="2015-07" db="EMBL/GenBank/DDBJ databases">
        <title>Near-Complete Genome Sequence of the Cellulolytic Bacterium Bacteroides (Pseudobacteroides) cellulosolvens ATCC 35603.</title>
        <authorList>
            <person name="Dassa B."/>
            <person name="Utturkar S.M."/>
            <person name="Klingeman D.M."/>
            <person name="Hurt R.A."/>
            <person name="Keller M."/>
            <person name="Xu J."/>
            <person name="Reddy Y.H.K."/>
            <person name="Borovok I."/>
            <person name="Grinberg I.R."/>
            <person name="Lamed R."/>
            <person name="Zhivin O."/>
            <person name="Bayer E.A."/>
            <person name="Brown S.D."/>
        </authorList>
    </citation>
    <scope>NUCLEOTIDE SEQUENCE [LARGE SCALE GENOMIC DNA]</scope>
    <source>
        <strain evidence="3">DSM 2933</strain>
    </source>
</reference>
<evidence type="ECO:0000313" key="3">
    <source>
        <dbReference type="Proteomes" id="UP000036923"/>
    </source>
</evidence>
<protein>
    <submittedName>
        <fullName evidence="2">VanW family protein</fullName>
    </submittedName>
</protein>
<dbReference type="InterPro" id="IPR007391">
    <property type="entry name" value="Vancomycin_resist_VanW"/>
</dbReference>
<dbReference type="RefSeq" id="WP_050753385.1">
    <property type="nucleotide sequence ID" value="NZ_LGTC01000001.1"/>
</dbReference>
<organism evidence="2 3">
    <name type="scientific">Pseudobacteroides cellulosolvens ATCC 35603 = DSM 2933</name>
    <dbReference type="NCBI Taxonomy" id="398512"/>
    <lineage>
        <taxon>Bacteria</taxon>
        <taxon>Bacillati</taxon>
        <taxon>Bacillota</taxon>
        <taxon>Clostridia</taxon>
        <taxon>Eubacteriales</taxon>
        <taxon>Oscillospiraceae</taxon>
        <taxon>Pseudobacteroides</taxon>
    </lineage>
</organism>
<dbReference type="AlphaFoldDB" id="A0A0L6JMY2"/>
<evidence type="ECO:0000313" key="2">
    <source>
        <dbReference type="EMBL" id="KNY27095.1"/>
    </source>
</evidence>
<dbReference type="STRING" id="398512.Bccel_2360"/>
<evidence type="ECO:0000259" key="1">
    <source>
        <dbReference type="Pfam" id="PF12229"/>
    </source>
</evidence>
<dbReference type="Pfam" id="PF04294">
    <property type="entry name" value="VanW"/>
    <property type="match status" value="1"/>
</dbReference>
<name>A0A0L6JMY2_9FIRM</name>
<dbReference type="Proteomes" id="UP000036923">
    <property type="component" value="Unassembled WGS sequence"/>
</dbReference>
<dbReference type="PANTHER" id="PTHR35788">
    <property type="entry name" value="EXPORTED PROTEIN-RELATED"/>
    <property type="match status" value="1"/>
</dbReference>
<dbReference type="InterPro" id="IPR022029">
    <property type="entry name" value="YoaR-like_PG-bd"/>
</dbReference>
<dbReference type="InterPro" id="IPR052913">
    <property type="entry name" value="Glycopeptide_resist_protein"/>
</dbReference>
<comment type="caution">
    <text evidence="2">The sequence shown here is derived from an EMBL/GenBank/DDBJ whole genome shotgun (WGS) entry which is preliminary data.</text>
</comment>
<dbReference type="eggNOG" id="COG2720">
    <property type="taxonomic scope" value="Bacteria"/>
</dbReference>
<sequence length="353" mass="39814" precursor="true">MKRWKFAIALTFLIFLITALVSTAGLLVAGVLTKDKVPPGISVGQIDIGRLPKQEAAKKIEEYYGNIFKNEYIKIECNVENTNKSFKIKCSDIELYPKAQETVDFAISKKGRGAFERIIYGYFVQKAVKAPLKIYYNNDKLRQNLMSLAALIEKKSRNANIYLLDGRLTKDDSQNGVVLNIENSIEKIIKSISENVNTPIVFDYKKNYEINIIEPEFSQEKLKAIEDVIATYSTEIKSDQNVGDIKLASKAINKIWLNGAATSGDKPVEFSFNNYLRKEAAIMEKNNEGYNQVASTLYAALLLTDIDRAGVTRVSHESSVDYIEPGLDVVVFGDTIDFKFINSMENPIMIFHR</sequence>
<proteinExistence type="predicted"/>
<gene>
    <name evidence="2" type="ORF">Bccel_2360</name>
</gene>
<dbReference type="PANTHER" id="PTHR35788:SF1">
    <property type="entry name" value="EXPORTED PROTEIN"/>
    <property type="match status" value="1"/>
</dbReference>